<evidence type="ECO:0000256" key="9">
    <source>
        <dbReference type="ARBA" id="ARBA00022692"/>
    </source>
</evidence>
<evidence type="ECO:0000256" key="5">
    <source>
        <dbReference type="ARBA" id="ARBA00015973"/>
    </source>
</evidence>
<feature type="transmembrane region" description="Helical" evidence="16">
    <location>
        <begin position="358"/>
        <end position="375"/>
    </location>
</feature>
<comment type="catalytic activity">
    <reaction evidence="1">
        <text>D-fructose(out) = D-fructose(in)</text>
        <dbReference type="Rhea" id="RHEA:60372"/>
        <dbReference type="ChEBI" id="CHEBI:37721"/>
    </reaction>
</comment>
<feature type="transmembrane region" description="Helical" evidence="16">
    <location>
        <begin position="79"/>
        <end position="100"/>
    </location>
</feature>
<evidence type="ECO:0000256" key="2">
    <source>
        <dbReference type="ARBA" id="ARBA00004135"/>
    </source>
</evidence>
<dbReference type="PROSITE" id="PS00217">
    <property type="entry name" value="SUGAR_TRANSPORT_2"/>
    <property type="match status" value="1"/>
</dbReference>
<evidence type="ECO:0000256" key="14">
    <source>
        <dbReference type="RuleBase" id="RU003346"/>
    </source>
</evidence>
<feature type="transmembrane region" description="Helical" evidence="16">
    <location>
        <begin position="449"/>
        <end position="470"/>
    </location>
</feature>
<proteinExistence type="inferred from homology"/>
<dbReference type="InterPro" id="IPR045263">
    <property type="entry name" value="GLUT"/>
</dbReference>
<dbReference type="InterPro" id="IPR005828">
    <property type="entry name" value="MFS_sugar_transport-like"/>
</dbReference>
<dbReference type="Gene3D" id="1.20.1250.20">
    <property type="entry name" value="MFS general substrate transporter like domains"/>
    <property type="match status" value="1"/>
</dbReference>
<dbReference type="PROSITE" id="PS50850">
    <property type="entry name" value="MFS"/>
    <property type="match status" value="1"/>
</dbReference>
<feature type="compositionally biased region" description="Basic and acidic residues" evidence="15">
    <location>
        <begin position="498"/>
        <end position="507"/>
    </location>
</feature>
<name>A0A060VWH5_ONCMY</name>
<dbReference type="GO" id="GO:0042383">
    <property type="term" value="C:sarcolemma"/>
    <property type="evidence" value="ECO:0007669"/>
    <property type="project" value="UniProtKB-SubCell"/>
</dbReference>
<dbReference type="STRING" id="8022.A0A060VWH5"/>
<comment type="similarity">
    <text evidence="4">Belongs to the major facilitator superfamily. Sugar transporter (TC 2.A.1.1) family. Glucose transporter subfamily.</text>
</comment>
<dbReference type="Pfam" id="PF00083">
    <property type="entry name" value="Sugar_tr"/>
    <property type="match status" value="1"/>
</dbReference>
<dbReference type="InterPro" id="IPR005829">
    <property type="entry name" value="Sugar_transporter_CS"/>
</dbReference>
<reference evidence="18" key="1">
    <citation type="journal article" date="2014" name="Nat. Commun.">
        <title>The rainbow trout genome provides novel insights into evolution after whole-genome duplication in vertebrates.</title>
        <authorList>
            <person name="Berthelot C."/>
            <person name="Brunet F."/>
            <person name="Chalopin D."/>
            <person name="Juanchich A."/>
            <person name="Bernard M."/>
            <person name="Noel B."/>
            <person name="Bento P."/>
            <person name="Da Silva C."/>
            <person name="Labadie K."/>
            <person name="Alberti A."/>
            <person name="Aury J.M."/>
            <person name="Louis A."/>
            <person name="Dehais P."/>
            <person name="Bardou P."/>
            <person name="Montfort J."/>
            <person name="Klopp C."/>
            <person name="Cabau C."/>
            <person name="Gaspin C."/>
            <person name="Thorgaard G.H."/>
            <person name="Boussaha M."/>
            <person name="Quillet E."/>
            <person name="Guyomard R."/>
            <person name="Galiana D."/>
            <person name="Bobe J."/>
            <person name="Volff J.N."/>
            <person name="Genet C."/>
            <person name="Wincker P."/>
            <person name="Jaillon O."/>
            <person name="Roest Crollius H."/>
            <person name="Guiguen Y."/>
        </authorList>
    </citation>
    <scope>NUCLEOTIDE SEQUENCE [LARGE SCALE GENOMIC DNA]</scope>
</reference>
<feature type="transmembrane region" description="Helical" evidence="16">
    <location>
        <begin position="327"/>
        <end position="346"/>
    </location>
</feature>
<evidence type="ECO:0000256" key="15">
    <source>
        <dbReference type="SAM" id="MobiDB-lite"/>
    </source>
</evidence>
<dbReference type="PANTHER" id="PTHR23503:SF54">
    <property type="entry name" value="MAJOR FACILITATOR SUPERFAMILY (MFS) PROFILE DOMAIN-CONTAINING PROTEIN"/>
    <property type="match status" value="1"/>
</dbReference>
<dbReference type="PRINTS" id="PR00171">
    <property type="entry name" value="SUGRTRNSPORT"/>
</dbReference>
<dbReference type="GO" id="GO:0046323">
    <property type="term" value="P:D-glucose import"/>
    <property type="evidence" value="ECO:0007669"/>
    <property type="project" value="TreeGrafter"/>
</dbReference>
<evidence type="ECO:0000256" key="7">
    <source>
        <dbReference type="ARBA" id="ARBA00022475"/>
    </source>
</evidence>
<dbReference type="AlphaFoldDB" id="A0A060VWH5"/>
<reference evidence="18" key="2">
    <citation type="submission" date="2014-03" db="EMBL/GenBank/DDBJ databases">
        <authorList>
            <person name="Genoscope - CEA"/>
        </authorList>
    </citation>
    <scope>NUCLEOTIDE SEQUENCE</scope>
</reference>
<feature type="transmembrane region" description="Helical" evidence="16">
    <location>
        <begin position="112"/>
        <end position="131"/>
    </location>
</feature>
<keyword evidence="7" id="KW-1003">Cell membrane</keyword>
<evidence type="ECO:0000256" key="6">
    <source>
        <dbReference type="ARBA" id="ARBA00022448"/>
    </source>
</evidence>
<sequence length="516" mass="57321">MPNYITACLAILIARAVFVFMLESPVLIAAIFISGIGGTFQFGFHISVLTSPSPFIKELVNTTCLQRYSISLEQWEVTLIWSFIVSIFCIGGLLGTLCAGRLSSAYGRKRCLLLNNLFAIGGAGMMLLSKMAMSFEMIMVGRFLYGINAGVSLSIHTMYLVECAPKRLRGIVGVSVSTFLSMGKFSGQLLGISELLGTEDRWPWLLGFSGATALLQLITLPFLPESPKYLLLDRGDRQGCEKAIRRLWGNRDHSAEVEELLVEHASTKGVRSHTVLDLILDQDVRWQFLTILVAFTTLQFSGINAVYLYSFDVFRTAGIPTHQLRHVALGTGLCEVSTSLVCVMVIESTGKKLMLYRGYLCMAVTLGLLTLTLYLQIQVSWMPYCSMLLIFIFIFLFSSGPAGVTVSLPGDIFNQSFKSAAYTIGCTLNWLGLFLLGLLFPVIVENMDYFCFLIFFVFCFLSGMFVWYNVPETKNRTVMEITAEFQRMHPNSGSSGEGRSRPPEPSHIKACTTTKF</sequence>
<accession>A0A060VWH5</accession>
<dbReference type="Proteomes" id="UP000193380">
    <property type="component" value="Unassembled WGS sequence"/>
</dbReference>
<evidence type="ECO:0000256" key="13">
    <source>
        <dbReference type="ARBA" id="ARBA00031099"/>
    </source>
</evidence>
<keyword evidence="11 16" id="KW-0472">Membrane</keyword>
<dbReference type="GO" id="GO:0055056">
    <property type="term" value="F:D-glucose transmembrane transporter activity"/>
    <property type="evidence" value="ECO:0007669"/>
    <property type="project" value="TreeGrafter"/>
</dbReference>
<dbReference type="InterPro" id="IPR003663">
    <property type="entry name" value="Sugar/inositol_transpt"/>
</dbReference>
<evidence type="ECO:0000256" key="12">
    <source>
        <dbReference type="ARBA" id="ARBA00029961"/>
    </source>
</evidence>
<keyword evidence="8" id="KW-0762">Sugar transport</keyword>
<evidence type="ECO:0000259" key="17">
    <source>
        <dbReference type="PROSITE" id="PS50850"/>
    </source>
</evidence>
<feature type="transmembrane region" description="Helical" evidence="16">
    <location>
        <begin position="381"/>
        <end position="408"/>
    </location>
</feature>
<organism evidence="18 19">
    <name type="scientific">Oncorhynchus mykiss</name>
    <name type="common">Rainbow trout</name>
    <name type="synonym">Salmo gairdneri</name>
    <dbReference type="NCBI Taxonomy" id="8022"/>
    <lineage>
        <taxon>Eukaryota</taxon>
        <taxon>Metazoa</taxon>
        <taxon>Chordata</taxon>
        <taxon>Craniata</taxon>
        <taxon>Vertebrata</taxon>
        <taxon>Euteleostomi</taxon>
        <taxon>Actinopterygii</taxon>
        <taxon>Neopterygii</taxon>
        <taxon>Teleostei</taxon>
        <taxon>Protacanthopterygii</taxon>
        <taxon>Salmoniformes</taxon>
        <taxon>Salmonidae</taxon>
        <taxon>Salmoninae</taxon>
        <taxon>Oncorhynchus</taxon>
    </lineage>
</organism>
<protein>
    <recommendedName>
        <fullName evidence="5">Solute carrier family 2, facilitated glucose transporter member 5</fullName>
    </recommendedName>
    <alternativeName>
        <fullName evidence="13">Fructose transporter</fullName>
    </alternativeName>
    <alternativeName>
        <fullName evidence="12">Glucose transporter type 5, small intestine</fullName>
    </alternativeName>
</protein>
<feature type="transmembrane region" description="Helical" evidence="16">
    <location>
        <begin position="288"/>
        <end position="307"/>
    </location>
</feature>
<feature type="transmembrane region" description="Helical" evidence="16">
    <location>
        <begin position="168"/>
        <end position="190"/>
    </location>
</feature>
<dbReference type="InterPro" id="IPR036259">
    <property type="entry name" value="MFS_trans_sf"/>
</dbReference>
<dbReference type="FunFam" id="1.20.1250.20:FF:001511">
    <property type="entry name" value="Solute carrier family 2, facilitated glucose transporter member 5"/>
    <property type="match status" value="1"/>
</dbReference>
<dbReference type="EMBL" id="FR904318">
    <property type="protein sequence ID" value="CDQ59166.1"/>
    <property type="molecule type" value="Genomic_DNA"/>
</dbReference>
<evidence type="ECO:0000256" key="16">
    <source>
        <dbReference type="SAM" id="Phobius"/>
    </source>
</evidence>
<evidence type="ECO:0000256" key="1">
    <source>
        <dbReference type="ARBA" id="ARBA00000590"/>
    </source>
</evidence>
<gene>
    <name evidence="18" type="ORF">GSONMT00079337001</name>
</gene>
<dbReference type="PaxDb" id="8022-A0A060VWH5"/>
<evidence type="ECO:0000256" key="11">
    <source>
        <dbReference type="ARBA" id="ARBA00023136"/>
    </source>
</evidence>
<evidence type="ECO:0000256" key="8">
    <source>
        <dbReference type="ARBA" id="ARBA00022597"/>
    </source>
</evidence>
<feature type="transmembrane region" description="Helical" evidence="16">
    <location>
        <begin position="12"/>
        <end position="33"/>
    </location>
</feature>
<dbReference type="GO" id="GO:0005353">
    <property type="term" value="F:fructose transmembrane transporter activity"/>
    <property type="evidence" value="ECO:0007669"/>
    <property type="project" value="UniProtKB-ARBA"/>
</dbReference>
<feature type="transmembrane region" description="Helical" evidence="16">
    <location>
        <begin position="202"/>
        <end position="223"/>
    </location>
</feature>
<keyword evidence="6 14" id="KW-0813">Transport</keyword>
<evidence type="ECO:0000313" key="18">
    <source>
        <dbReference type="EMBL" id="CDQ59166.1"/>
    </source>
</evidence>
<feature type="region of interest" description="Disordered" evidence="15">
    <location>
        <begin position="488"/>
        <end position="516"/>
    </location>
</feature>
<evidence type="ECO:0000256" key="4">
    <source>
        <dbReference type="ARBA" id="ARBA00007004"/>
    </source>
</evidence>
<evidence type="ECO:0000313" key="19">
    <source>
        <dbReference type="Proteomes" id="UP000193380"/>
    </source>
</evidence>
<dbReference type="PANTHER" id="PTHR23503">
    <property type="entry name" value="SOLUTE CARRIER FAMILY 2"/>
    <property type="match status" value="1"/>
</dbReference>
<feature type="transmembrane region" description="Helical" evidence="16">
    <location>
        <begin position="143"/>
        <end position="161"/>
    </location>
</feature>
<evidence type="ECO:0000256" key="3">
    <source>
        <dbReference type="ARBA" id="ARBA00004651"/>
    </source>
</evidence>
<dbReference type="InterPro" id="IPR020846">
    <property type="entry name" value="MFS_dom"/>
</dbReference>
<comment type="subcellular location">
    <subcellularLocation>
        <location evidence="2">Cell membrane</location>
        <location evidence="2">Sarcolemma</location>
    </subcellularLocation>
    <subcellularLocation>
        <location evidence="3">Cell membrane</location>
        <topology evidence="3">Multi-pass membrane protein</topology>
    </subcellularLocation>
</comment>
<feature type="transmembrane region" description="Helical" evidence="16">
    <location>
        <begin position="420"/>
        <end position="443"/>
    </location>
</feature>
<dbReference type="GO" id="GO:0070837">
    <property type="term" value="P:dehydroascorbic acid transport"/>
    <property type="evidence" value="ECO:0007669"/>
    <property type="project" value="TreeGrafter"/>
</dbReference>
<dbReference type="SUPFAM" id="SSF103473">
    <property type="entry name" value="MFS general substrate transporter"/>
    <property type="match status" value="1"/>
</dbReference>
<feature type="domain" description="Major facilitator superfamily (MFS) profile" evidence="17">
    <location>
        <begin position="31"/>
        <end position="474"/>
    </location>
</feature>
<keyword evidence="9 16" id="KW-0812">Transmembrane</keyword>
<keyword evidence="10 16" id="KW-1133">Transmembrane helix</keyword>
<evidence type="ECO:0000256" key="10">
    <source>
        <dbReference type="ARBA" id="ARBA00022989"/>
    </source>
</evidence>
<dbReference type="NCBIfam" id="TIGR00879">
    <property type="entry name" value="SP"/>
    <property type="match status" value="1"/>
</dbReference>
<dbReference type="GO" id="GO:1990539">
    <property type="term" value="P:fructose import across plasma membrane"/>
    <property type="evidence" value="ECO:0007669"/>
    <property type="project" value="UniProtKB-ARBA"/>
</dbReference>